<evidence type="ECO:0000256" key="1">
    <source>
        <dbReference type="SAM" id="MobiDB-lite"/>
    </source>
</evidence>
<reference evidence="3" key="1">
    <citation type="submission" date="2019-11" db="EMBL/GenBank/DDBJ databases">
        <title>The nuclear and mitochondrial genomes of Frieseomelitta varia - a highly eusocial stingless bee (Meliponini) with a permanently sterile worker caste.</title>
        <authorList>
            <person name="Freitas F.C.P."/>
            <person name="Lourenco A.P."/>
            <person name="Nunes F.M.F."/>
            <person name="Paschoal A.R."/>
            <person name="Abreu F.C.P."/>
            <person name="Barbin F.O."/>
            <person name="Bataglia L."/>
            <person name="Cardoso-Junior C.A.M."/>
            <person name="Cervoni M.S."/>
            <person name="Silva S.R."/>
            <person name="Dalarmi F."/>
            <person name="Del Lama M.A."/>
            <person name="Depintor T.S."/>
            <person name="Ferreira K.M."/>
            <person name="Goria P.S."/>
            <person name="Jaskot M.C."/>
            <person name="Lago D.C."/>
            <person name="Luna-Lucena D."/>
            <person name="Moda L.M."/>
            <person name="Nascimento L."/>
            <person name="Pedrino M."/>
            <person name="Rabico F.O."/>
            <person name="Sanches F.C."/>
            <person name="Santos D.E."/>
            <person name="Santos C.G."/>
            <person name="Vieira J."/>
            <person name="Lopes T.F."/>
            <person name="Barchuk A.R."/>
            <person name="Hartfelder K."/>
            <person name="Simoes Z.L.P."/>
            <person name="Bitondi M.M.G."/>
            <person name="Pinheiro D.G."/>
        </authorList>
    </citation>
    <scope>NUCLEOTIDE SEQUENCE</scope>
    <source>
        <strain evidence="3">USP_RPSP 00005682</strain>
        <tissue evidence="3">Whole individual</tissue>
    </source>
</reference>
<keyword evidence="4" id="KW-1185">Reference proteome</keyword>
<gene>
    <name evidence="3" type="ORF">E2986_13168</name>
</gene>
<dbReference type="EMBL" id="WNWW01000642">
    <property type="protein sequence ID" value="KAF3422827.1"/>
    <property type="molecule type" value="Genomic_DNA"/>
</dbReference>
<feature type="compositionally biased region" description="Basic and acidic residues" evidence="1">
    <location>
        <begin position="24"/>
        <end position="46"/>
    </location>
</feature>
<evidence type="ECO:0000256" key="2">
    <source>
        <dbReference type="SAM" id="Phobius"/>
    </source>
</evidence>
<evidence type="ECO:0000313" key="4">
    <source>
        <dbReference type="Proteomes" id="UP000655588"/>
    </source>
</evidence>
<keyword evidence="2" id="KW-0812">Transmembrane</keyword>
<comment type="caution">
    <text evidence="3">The sequence shown here is derived from an EMBL/GenBank/DDBJ whole genome shotgun (WGS) entry which is preliminary data.</text>
</comment>
<sequence>MTVRTMEDINAKRNARRKRILENSEKRLSKITGRNEDNESEAKSVHLDSSSEIYSAEDTEHEPLHLSKIAIPYFPIMLGRLYNYKNTKEMQENNNLLYAALILCNIKPELTYQLKKLITISHMIVGDVALYIFSFTLIYYGFFNCLYDTDSPGTLTV</sequence>
<protein>
    <submittedName>
        <fullName evidence="3">Uncharacterized protein</fullName>
    </submittedName>
</protein>
<name>A0A833S3K9_9HYME</name>
<feature type="transmembrane region" description="Helical" evidence="2">
    <location>
        <begin position="117"/>
        <end position="142"/>
    </location>
</feature>
<feature type="region of interest" description="Disordered" evidence="1">
    <location>
        <begin position="24"/>
        <end position="49"/>
    </location>
</feature>
<dbReference type="AlphaFoldDB" id="A0A833S3K9"/>
<dbReference type="Proteomes" id="UP000655588">
    <property type="component" value="Unassembled WGS sequence"/>
</dbReference>
<keyword evidence="2" id="KW-0472">Membrane</keyword>
<proteinExistence type="predicted"/>
<accession>A0A833S3K9</accession>
<evidence type="ECO:0000313" key="3">
    <source>
        <dbReference type="EMBL" id="KAF3422827.1"/>
    </source>
</evidence>
<organism evidence="3 4">
    <name type="scientific">Frieseomelitta varia</name>
    <dbReference type="NCBI Taxonomy" id="561572"/>
    <lineage>
        <taxon>Eukaryota</taxon>
        <taxon>Metazoa</taxon>
        <taxon>Ecdysozoa</taxon>
        <taxon>Arthropoda</taxon>
        <taxon>Hexapoda</taxon>
        <taxon>Insecta</taxon>
        <taxon>Pterygota</taxon>
        <taxon>Neoptera</taxon>
        <taxon>Endopterygota</taxon>
        <taxon>Hymenoptera</taxon>
        <taxon>Apocrita</taxon>
        <taxon>Aculeata</taxon>
        <taxon>Apoidea</taxon>
        <taxon>Anthophila</taxon>
        <taxon>Apidae</taxon>
        <taxon>Frieseomelitta</taxon>
    </lineage>
</organism>
<keyword evidence="2" id="KW-1133">Transmembrane helix</keyword>